<feature type="compositionally biased region" description="Basic and acidic residues" evidence="5">
    <location>
        <begin position="657"/>
        <end position="668"/>
    </location>
</feature>
<dbReference type="InterPro" id="IPR011009">
    <property type="entry name" value="Kinase-like_dom_sf"/>
</dbReference>
<dbReference type="Proteomes" id="UP000238348">
    <property type="component" value="Chromosome"/>
</dbReference>
<evidence type="ECO:0000313" key="8">
    <source>
        <dbReference type="Proteomes" id="UP000238348"/>
    </source>
</evidence>
<evidence type="ECO:0000259" key="6">
    <source>
        <dbReference type="PROSITE" id="PS50011"/>
    </source>
</evidence>
<feature type="region of interest" description="Disordered" evidence="5">
    <location>
        <begin position="1"/>
        <end position="22"/>
    </location>
</feature>
<dbReference type="Gene3D" id="1.10.510.10">
    <property type="entry name" value="Transferase(Phosphotransferase) domain 1"/>
    <property type="match status" value="1"/>
</dbReference>
<feature type="region of interest" description="Disordered" evidence="5">
    <location>
        <begin position="454"/>
        <end position="479"/>
    </location>
</feature>
<dbReference type="EMBL" id="CP012673">
    <property type="protein sequence ID" value="AUX40256.1"/>
    <property type="molecule type" value="Genomic_DNA"/>
</dbReference>
<evidence type="ECO:0000256" key="1">
    <source>
        <dbReference type="ARBA" id="ARBA00022679"/>
    </source>
</evidence>
<sequence length="693" mass="73145">MPSATDCGTLRKKTPRGKSAIQGREFDAATKFTDTWGSALTSLKARGEDRAAPRERTDADRAPRANQGDPSGQEVVAGRYVVEARIGVGGIGVVQLATDRESGRRVALKRVDPRIAESRPAVDRLLRGARAARSLSGRYVARILDVGSDGAAPFIVAEYLEGCNATSYLQRRGPLRAREAVKYLLQVCEAVAEAHANELLHRDLKPENLFLSFGADGAPSVKVLDFGVSAIACGVESEGPGAATAGAMRGSLLYMAPEQMRSAGGIDERADIWSIGAIGYALVCGVSPFEATSEIEICSRVLNEPPAPIPARVEIGGLKAVLLQCLQKDPDDRFPDVAKLAYALVPFGADGADDAAERVWEVLRGDETVRMAKPTADPSMEDEWAPDTLADLPRMSPDDLMRDLESTAKWNAPDGNRVSSEITLVSHAGASWDGGEGLRPSRASGPEVVTVDAPALPAEPPARGKSQPDAGGRTPLPLDPRAAHRASLAAAEAASVEAAPSPWPRRLALALALLGLLAGLGGVWMLVQGSAEPAGRAVPAAKGVARRAARAASALAGAKRPVAPAPPVQDEPLAAPTATLPEAEPAAGPAGEPPPAAPSPGGFQGETGRPEAIYDEVERERRRREKIERERRWLEETERARKQRDEGKPPQPPPPQEPERVSPGEEGGRTQPQPPERAQPTEPAEGAPRPAGE</sequence>
<feature type="region of interest" description="Disordered" evidence="5">
    <location>
        <begin position="43"/>
        <end position="74"/>
    </location>
</feature>
<evidence type="ECO:0000256" key="2">
    <source>
        <dbReference type="ARBA" id="ARBA00022741"/>
    </source>
</evidence>
<reference evidence="7 8" key="1">
    <citation type="submission" date="2015-09" db="EMBL/GenBank/DDBJ databases">
        <title>Sorangium comparison.</title>
        <authorList>
            <person name="Zaburannyi N."/>
            <person name="Bunk B."/>
            <person name="Overmann J."/>
            <person name="Mueller R."/>
        </authorList>
    </citation>
    <scope>NUCLEOTIDE SEQUENCE [LARGE SCALE GENOMIC DNA]</scope>
    <source>
        <strain evidence="7 8">So ce26</strain>
    </source>
</reference>
<dbReference type="SUPFAM" id="SSF56112">
    <property type="entry name" value="Protein kinase-like (PK-like)"/>
    <property type="match status" value="1"/>
</dbReference>
<feature type="region of interest" description="Disordered" evidence="5">
    <location>
        <begin position="581"/>
        <end position="693"/>
    </location>
</feature>
<organism evidence="7 8">
    <name type="scientific">Sorangium cellulosum</name>
    <name type="common">Polyangium cellulosum</name>
    <dbReference type="NCBI Taxonomy" id="56"/>
    <lineage>
        <taxon>Bacteria</taxon>
        <taxon>Pseudomonadati</taxon>
        <taxon>Myxococcota</taxon>
        <taxon>Polyangia</taxon>
        <taxon>Polyangiales</taxon>
        <taxon>Polyangiaceae</taxon>
        <taxon>Sorangium</taxon>
    </lineage>
</organism>
<accession>A0A2L0ELS9</accession>
<keyword evidence="3 7" id="KW-0418">Kinase</keyword>
<dbReference type="InterPro" id="IPR008271">
    <property type="entry name" value="Ser/Thr_kinase_AS"/>
</dbReference>
<dbReference type="GO" id="GO:0005524">
    <property type="term" value="F:ATP binding"/>
    <property type="evidence" value="ECO:0007669"/>
    <property type="project" value="UniProtKB-KW"/>
</dbReference>
<dbReference type="PROSITE" id="PS00108">
    <property type="entry name" value="PROTEIN_KINASE_ST"/>
    <property type="match status" value="1"/>
</dbReference>
<feature type="compositionally biased region" description="Basic and acidic residues" evidence="5">
    <location>
        <begin position="45"/>
        <end position="63"/>
    </location>
</feature>
<protein>
    <submittedName>
        <fullName evidence="7">Protein kinase</fullName>
        <ecNumber evidence="7">2.7.11.1</ecNumber>
    </submittedName>
</protein>
<dbReference type="PANTHER" id="PTHR43289:SF30">
    <property type="entry name" value="NON-SPECIFIC SERINE_THREONINE PROTEIN KINASE"/>
    <property type="match status" value="1"/>
</dbReference>
<feature type="compositionally biased region" description="Basic and acidic residues" evidence="5">
    <location>
        <begin position="616"/>
        <end position="648"/>
    </location>
</feature>
<dbReference type="InterPro" id="IPR000719">
    <property type="entry name" value="Prot_kinase_dom"/>
</dbReference>
<evidence type="ECO:0000256" key="3">
    <source>
        <dbReference type="ARBA" id="ARBA00022777"/>
    </source>
</evidence>
<proteinExistence type="predicted"/>
<feature type="compositionally biased region" description="Low complexity" evidence="5">
    <location>
        <begin position="581"/>
        <end position="590"/>
    </location>
</feature>
<name>A0A2L0ELS9_SORCE</name>
<dbReference type="GO" id="GO:0004674">
    <property type="term" value="F:protein serine/threonine kinase activity"/>
    <property type="evidence" value="ECO:0007669"/>
    <property type="project" value="UniProtKB-EC"/>
</dbReference>
<evidence type="ECO:0000256" key="5">
    <source>
        <dbReference type="SAM" id="MobiDB-lite"/>
    </source>
</evidence>
<dbReference type="AlphaFoldDB" id="A0A2L0ELS9"/>
<dbReference type="EC" id="2.7.11.1" evidence="7"/>
<keyword evidence="1 7" id="KW-0808">Transferase</keyword>
<gene>
    <name evidence="7" type="ORF">SOCE26_016560</name>
</gene>
<dbReference type="SMART" id="SM00220">
    <property type="entry name" value="S_TKc"/>
    <property type="match status" value="1"/>
</dbReference>
<dbReference type="PROSITE" id="PS50011">
    <property type="entry name" value="PROTEIN_KINASE_DOM"/>
    <property type="match status" value="1"/>
</dbReference>
<keyword evidence="2" id="KW-0547">Nucleotide-binding</keyword>
<evidence type="ECO:0000256" key="4">
    <source>
        <dbReference type="ARBA" id="ARBA00022840"/>
    </source>
</evidence>
<feature type="domain" description="Protein kinase" evidence="6">
    <location>
        <begin position="80"/>
        <end position="345"/>
    </location>
</feature>
<evidence type="ECO:0000313" key="7">
    <source>
        <dbReference type="EMBL" id="AUX40256.1"/>
    </source>
</evidence>
<dbReference type="PANTHER" id="PTHR43289">
    <property type="entry name" value="MITOGEN-ACTIVATED PROTEIN KINASE KINASE KINASE 20-RELATED"/>
    <property type="match status" value="1"/>
</dbReference>
<keyword evidence="4" id="KW-0067">ATP-binding</keyword>
<dbReference type="CDD" id="cd14014">
    <property type="entry name" value="STKc_PknB_like"/>
    <property type="match status" value="1"/>
</dbReference>
<dbReference type="Pfam" id="PF00069">
    <property type="entry name" value="Pkinase"/>
    <property type="match status" value="1"/>
</dbReference>